<evidence type="ECO:0000313" key="4">
    <source>
        <dbReference type="EMBL" id="CAF4661030.1"/>
    </source>
</evidence>
<evidence type="ECO:0000313" key="2">
    <source>
        <dbReference type="EMBL" id="CAF3420780.1"/>
    </source>
</evidence>
<dbReference type="Proteomes" id="UP000663838">
    <property type="component" value="Unassembled WGS sequence"/>
</dbReference>
<dbReference type="SUPFAM" id="SSF56399">
    <property type="entry name" value="ADP-ribosylation"/>
    <property type="match status" value="1"/>
</dbReference>
<name>A0A818BY17_9BILA</name>
<dbReference type="EMBL" id="CAJOBS010000923">
    <property type="protein sequence ID" value="CAF4661030.1"/>
    <property type="molecule type" value="Genomic_DNA"/>
</dbReference>
<dbReference type="PROSITE" id="PS51996">
    <property type="entry name" value="TR_MART"/>
    <property type="match status" value="1"/>
</dbReference>
<sequence length="130" mass="14931">MAEDSKKKYTKYDILNEVVIIRRGILIAQEDLQKYEIGVASANKAFQSTSKSRGVPSNFAHKRTRNPDEGPIIIVYTFFDSKSTLDITSISIYPDEEEVLMLPSTYFTVHRILRNKTEYEAHLLQLSIDD</sequence>
<dbReference type="AlphaFoldDB" id="A0A818BY17"/>
<reference evidence="2" key="1">
    <citation type="submission" date="2021-02" db="EMBL/GenBank/DDBJ databases">
        <authorList>
            <person name="Nowell W R."/>
        </authorList>
    </citation>
    <scope>NUCLEOTIDE SEQUENCE</scope>
</reference>
<evidence type="ECO:0000313" key="3">
    <source>
        <dbReference type="EMBL" id="CAF4400980.1"/>
    </source>
</evidence>
<dbReference type="Proteomes" id="UP000663865">
    <property type="component" value="Unassembled WGS sequence"/>
</dbReference>
<dbReference type="EMBL" id="CAJOBQ010000678">
    <property type="protein sequence ID" value="CAF4400980.1"/>
    <property type="molecule type" value="Genomic_DNA"/>
</dbReference>
<organism evidence="2 5">
    <name type="scientific">Rotaria socialis</name>
    <dbReference type="NCBI Taxonomy" id="392032"/>
    <lineage>
        <taxon>Eukaryota</taxon>
        <taxon>Metazoa</taxon>
        <taxon>Spiralia</taxon>
        <taxon>Gnathifera</taxon>
        <taxon>Rotifera</taxon>
        <taxon>Eurotatoria</taxon>
        <taxon>Bdelloidea</taxon>
        <taxon>Philodinida</taxon>
        <taxon>Philodinidae</taxon>
        <taxon>Rotaria</taxon>
    </lineage>
</organism>
<evidence type="ECO:0000313" key="5">
    <source>
        <dbReference type="Proteomes" id="UP000663869"/>
    </source>
</evidence>
<dbReference type="Gene3D" id="3.90.176.10">
    <property type="entry name" value="Toxin ADP-ribosyltransferase, Chain A, domain 1"/>
    <property type="match status" value="1"/>
</dbReference>
<accession>A0A818BY17</accession>
<evidence type="ECO:0000313" key="1">
    <source>
        <dbReference type="EMBL" id="CAF3319859.1"/>
    </source>
</evidence>
<proteinExistence type="predicted"/>
<comment type="caution">
    <text evidence="2">The sequence shown here is derived from an EMBL/GenBank/DDBJ whole genome shotgun (WGS) entry which is preliminary data.</text>
</comment>
<dbReference type="Proteomes" id="UP000663862">
    <property type="component" value="Unassembled WGS sequence"/>
</dbReference>
<dbReference type="Proteomes" id="UP000663869">
    <property type="component" value="Unassembled WGS sequence"/>
</dbReference>
<gene>
    <name evidence="2" type="ORF">FME351_LOCUS10887</name>
    <name evidence="1" type="ORF">KIK155_LOCUS375</name>
    <name evidence="4" type="ORF">TOA249_LOCUS14690</name>
    <name evidence="3" type="ORF">TSG867_LOCUS12988</name>
</gene>
<dbReference type="EMBL" id="CAJNYV010000008">
    <property type="protein sequence ID" value="CAF3319859.1"/>
    <property type="molecule type" value="Genomic_DNA"/>
</dbReference>
<evidence type="ECO:0008006" key="6">
    <source>
        <dbReference type="Google" id="ProtNLM"/>
    </source>
</evidence>
<protein>
    <recommendedName>
        <fullName evidence="6">ADP ribosyltransferase domain-containing protein</fullName>
    </recommendedName>
</protein>
<dbReference type="EMBL" id="CAJNYU010001219">
    <property type="protein sequence ID" value="CAF3420780.1"/>
    <property type="molecule type" value="Genomic_DNA"/>
</dbReference>